<evidence type="ECO:0000313" key="10">
    <source>
        <dbReference type="Proteomes" id="UP000182977"/>
    </source>
</evidence>
<evidence type="ECO:0000256" key="5">
    <source>
        <dbReference type="ARBA" id="ARBA00023136"/>
    </source>
</evidence>
<dbReference type="InterPro" id="IPR023271">
    <property type="entry name" value="Aquaporin-like"/>
</dbReference>
<organism evidence="9 10">
    <name type="scientific">Jiangella alkaliphila</name>
    <dbReference type="NCBI Taxonomy" id="419479"/>
    <lineage>
        <taxon>Bacteria</taxon>
        <taxon>Bacillati</taxon>
        <taxon>Actinomycetota</taxon>
        <taxon>Actinomycetes</taxon>
        <taxon>Jiangellales</taxon>
        <taxon>Jiangellaceae</taxon>
        <taxon>Jiangella</taxon>
    </lineage>
</organism>
<evidence type="ECO:0000256" key="8">
    <source>
        <dbReference type="SAM" id="Phobius"/>
    </source>
</evidence>
<reference evidence="10" key="1">
    <citation type="submission" date="2016-10" db="EMBL/GenBank/DDBJ databases">
        <authorList>
            <person name="Varghese N."/>
            <person name="Submissions S."/>
        </authorList>
    </citation>
    <scope>NUCLEOTIDE SEQUENCE [LARGE SCALE GENOMIC DNA]</scope>
    <source>
        <strain evidence="10">DSM 45079</strain>
    </source>
</reference>
<evidence type="ECO:0000256" key="2">
    <source>
        <dbReference type="ARBA" id="ARBA00022448"/>
    </source>
</evidence>
<dbReference type="PROSITE" id="PS00221">
    <property type="entry name" value="MIP"/>
    <property type="match status" value="1"/>
</dbReference>
<dbReference type="AlphaFoldDB" id="A0A1H2LZ74"/>
<dbReference type="STRING" id="419479.SAMN04488563_6863"/>
<feature type="transmembrane region" description="Helical" evidence="8">
    <location>
        <begin position="192"/>
        <end position="210"/>
    </location>
</feature>
<comment type="similarity">
    <text evidence="6">Belongs to the MIP/aquaporin (TC 1.A.8) family.</text>
</comment>
<protein>
    <submittedName>
        <fullName evidence="9">Aquaporin Z</fullName>
    </submittedName>
</protein>
<feature type="transmembrane region" description="Helical" evidence="8">
    <location>
        <begin position="38"/>
        <end position="55"/>
    </location>
</feature>
<keyword evidence="3 6" id="KW-0812">Transmembrane</keyword>
<evidence type="ECO:0000313" key="9">
    <source>
        <dbReference type="EMBL" id="SDU86219.1"/>
    </source>
</evidence>
<dbReference type="InterPro" id="IPR022357">
    <property type="entry name" value="MIP_CS"/>
</dbReference>
<feature type="region of interest" description="Disordered" evidence="7">
    <location>
        <begin position="224"/>
        <end position="243"/>
    </location>
</feature>
<evidence type="ECO:0000256" key="6">
    <source>
        <dbReference type="RuleBase" id="RU000477"/>
    </source>
</evidence>
<dbReference type="InterPro" id="IPR000425">
    <property type="entry name" value="MIP"/>
</dbReference>
<feature type="transmembrane region" description="Helical" evidence="8">
    <location>
        <begin position="153"/>
        <end position="172"/>
    </location>
</feature>
<evidence type="ECO:0000256" key="7">
    <source>
        <dbReference type="SAM" id="MobiDB-lite"/>
    </source>
</evidence>
<keyword evidence="2 6" id="KW-0813">Transport</keyword>
<dbReference type="SUPFAM" id="SSF81338">
    <property type="entry name" value="Aquaporin-like"/>
    <property type="match status" value="1"/>
</dbReference>
<name>A0A1H2LZ74_9ACTN</name>
<feature type="transmembrane region" description="Helical" evidence="8">
    <location>
        <begin position="76"/>
        <end position="99"/>
    </location>
</feature>
<dbReference type="EMBL" id="LT629791">
    <property type="protein sequence ID" value="SDU86219.1"/>
    <property type="molecule type" value="Genomic_DNA"/>
</dbReference>
<gene>
    <name evidence="9" type="ORF">SAMN04488563_6863</name>
</gene>
<dbReference type="PANTHER" id="PTHR19139:SF284">
    <property type="entry name" value="AQUAPORIN"/>
    <property type="match status" value="1"/>
</dbReference>
<feature type="compositionally biased region" description="Pro residues" evidence="7">
    <location>
        <begin position="230"/>
        <end position="243"/>
    </location>
</feature>
<dbReference type="PANTHER" id="PTHR19139">
    <property type="entry name" value="AQUAPORIN TRANSPORTER"/>
    <property type="match status" value="1"/>
</dbReference>
<dbReference type="InterPro" id="IPR034294">
    <property type="entry name" value="Aquaporin_transptr"/>
</dbReference>
<keyword evidence="10" id="KW-1185">Reference proteome</keyword>
<dbReference type="GO" id="GO:0015250">
    <property type="term" value="F:water channel activity"/>
    <property type="evidence" value="ECO:0007669"/>
    <property type="project" value="TreeGrafter"/>
</dbReference>
<sequence length="243" mass="24797">MSSMTDAWIRNAIAEAVGALIIVSGTLLAVEAGATPRALTYGFLIAGLTAAFGHVSGGHFNPAVTLAMLLDKKIDVLGAVAYWVAQFAGGAAGAVLVMLTTDRVVVEAGTPVVAEPMDIGGAIALEALFTMIIVLVIFGAVVDDRAPLSAYPFGIGLTVAGAAFATDAFTGAALNPVRGFGPAVVGGEWDSVASWLAGPIIGGVVAWLLYRYVIAPPNRGNSFGRRRSPYPEPVPPPGPSLLP</sequence>
<dbReference type="GO" id="GO:0005886">
    <property type="term" value="C:plasma membrane"/>
    <property type="evidence" value="ECO:0007669"/>
    <property type="project" value="TreeGrafter"/>
</dbReference>
<accession>A0A1H2LZ74</accession>
<proteinExistence type="inferred from homology"/>
<feature type="transmembrane region" description="Helical" evidence="8">
    <location>
        <begin position="119"/>
        <end position="141"/>
    </location>
</feature>
<keyword evidence="5 8" id="KW-0472">Membrane</keyword>
<comment type="subcellular location">
    <subcellularLocation>
        <location evidence="1">Membrane</location>
        <topology evidence="1">Multi-pass membrane protein</topology>
    </subcellularLocation>
</comment>
<evidence type="ECO:0000256" key="1">
    <source>
        <dbReference type="ARBA" id="ARBA00004141"/>
    </source>
</evidence>
<keyword evidence="4 8" id="KW-1133">Transmembrane helix</keyword>
<dbReference type="PRINTS" id="PR00783">
    <property type="entry name" value="MINTRINSICP"/>
</dbReference>
<evidence type="ECO:0000256" key="3">
    <source>
        <dbReference type="ARBA" id="ARBA00022692"/>
    </source>
</evidence>
<dbReference type="Proteomes" id="UP000182977">
    <property type="component" value="Chromosome I"/>
</dbReference>
<dbReference type="Gene3D" id="1.20.1080.10">
    <property type="entry name" value="Glycerol uptake facilitator protein"/>
    <property type="match status" value="1"/>
</dbReference>
<evidence type="ECO:0000256" key="4">
    <source>
        <dbReference type="ARBA" id="ARBA00022989"/>
    </source>
</evidence>
<dbReference type="Pfam" id="PF00230">
    <property type="entry name" value="MIP"/>
    <property type="match status" value="1"/>
</dbReference>
<feature type="transmembrane region" description="Helical" evidence="8">
    <location>
        <begin position="12"/>
        <end position="32"/>
    </location>
</feature>